<reference evidence="1 2" key="1">
    <citation type="submission" date="2024-09" db="EMBL/GenBank/DDBJ databases">
        <authorList>
            <person name="Sun Q."/>
            <person name="Mori K."/>
        </authorList>
    </citation>
    <scope>NUCLEOTIDE SEQUENCE [LARGE SCALE GENOMIC DNA]</scope>
    <source>
        <strain evidence="1 2">CECT 8726</strain>
    </source>
</reference>
<proteinExistence type="predicted"/>
<dbReference type="EMBL" id="JBHMEA010000016">
    <property type="protein sequence ID" value="MFB9231258.1"/>
    <property type="molecule type" value="Genomic_DNA"/>
</dbReference>
<sequence>MRLNSRLRNLESKAGPKPGELTYTARAVIGSDSTITCEDGVHRVNVSGGSSFSREDFETDEAFCNAVEAEHQRVHGIPMEQGKGIVRRTIYEKKPCV</sequence>
<organism evidence="1 2">
    <name type="scientific">Pseudohalocynthiibacter aestuariivivens</name>
    <dbReference type="NCBI Taxonomy" id="1591409"/>
    <lineage>
        <taxon>Bacteria</taxon>
        <taxon>Pseudomonadati</taxon>
        <taxon>Pseudomonadota</taxon>
        <taxon>Alphaproteobacteria</taxon>
        <taxon>Rhodobacterales</taxon>
        <taxon>Paracoccaceae</taxon>
        <taxon>Pseudohalocynthiibacter</taxon>
    </lineage>
</organism>
<protein>
    <submittedName>
        <fullName evidence="1">Uncharacterized protein</fullName>
    </submittedName>
</protein>
<keyword evidence="2" id="KW-1185">Reference proteome</keyword>
<dbReference type="Proteomes" id="UP001589683">
    <property type="component" value="Unassembled WGS sequence"/>
</dbReference>
<accession>A0ABV5JEW1</accession>
<evidence type="ECO:0000313" key="1">
    <source>
        <dbReference type="EMBL" id="MFB9231258.1"/>
    </source>
</evidence>
<gene>
    <name evidence="1" type="ORF">ACFFUT_05600</name>
</gene>
<comment type="caution">
    <text evidence="1">The sequence shown here is derived from an EMBL/GenBank/DDBJ whole genome shotgun (WGS) entry which is preliminary data.</text>
</comment>
<name>A0ABV5JEW1_9RHOB</name>
<dbReference type="RefSeq" id="WP_213888960.1">
    <property type="nucleotide sequence ID" value="NZ_JAGFNU010000005.1"/>
</dbReference>
<evidence type="ECO:0000313" key="2">
    <source>
        <dbReference type="Proteomes" id="UP001589683"/>
    </source>
</evidence>